<dbReference type="EMBL" id="BSPD01000057">
    <property type="protein sequence ID" value="GLS26678.1"/>
    <property type="molecule type" value="Genomic_DNA"/>
</dbReference>
<organism evidence="1 2">
    <name type="scientific">Marinibactrum halimedae</name>
    <dbReference type="NCBI Taxonomy" id="1444977"/>
    <lineage>
        <taxon>Bacteria</taxon>
        <taxon>Pseudomonadati</taxon>
        <taxon>Pseudomonadota</taxon>
        <taxon>Gammaproteobacteria</taxon>
        <taxon>Cellvibrionales</taxon>
        <taxon>Cellvibrionaceae</taxon>
        <taxon>Marinibactrum</taxon>
    </lineage>
</organism>
<dbReference type="InterPro" id="IPR011990">
    <property type="entry name" value="TPR-like_helical_dom_sf"/>
</dbReference>
<reference evidence="1 2" key="1">
    <citation type="journal article" date="2014" name="Int. J. Syst. Evol. Microbiol.">
        <title>Complete genome sequence of Corynebacterium casei LMG S-19264T (=DSM 44701T), isolated from a smear-ripened cheese.</title>
        <authorList>
            <consortium name="US DOE Joint Genome Institute (JGI-PGF)"/>
            <person name="Walter F."/>
            <person name="Albersmeier A."/>
            <person name="Kalinowski J."/>
            <person name="Ruckert C."/>
        </authorList>
    </citation>
    <scope>NUCLEOTIDE SEQUENCE [LARGE SCALE GENOMIC DNA]</scope>
    <source>
        <strain evidence="1 2">NBRC 110095</strain>
    </source>
</reference>
<dbReference type="SUPFAM" id="SSF48452">
    <property type="entry name" value="TPR-like"/>
    <property type="match status" value="1"/>
</dbReference>
<gene>
    <name evidence="1" type="ORF">GCM10007877_23950</name>
</gene>
<accession>A0AA37T435</accession>
<evidence type="ECO:0000313" key="1">
    <source>
        <dbReference type="EMBL" id="GLS26678.1"/>
    </source>
</evidence>
<comment type="caution">
    <text evidence="1">The sequence shown here is derived from an EMBL/GenBank/DDBJ whole genome shotgun (WGS) entry which is preliminary data.</text>
</comment>
<proteinExistence type="predicted"/>
<dbReference type="AlphaFoldDB" id="A0AA37T435"/>
<evidence type="ECO:0008006" key="3">
    <source>
        <dbReference type="Google" id="ProtNLM"/>
    </source>
</evidence>
<dbReference type="Gene3D" id="1.25.40.10">
    <property type="entry name" value="Tetratricopeptide repeat domain"/>
    <property type="match status" value="1"/>
</dbReference>
<sequence>MPALDESVNTQLKELCAEGYRYYDTEDFEAALRAFYQAWLLLPKPQTDWIEAGWVLTAIGDTYYRSGKFQQAVHALRSCLHCPDINGNPFVHLRLGQALYEMQELTHARKELLKAYHSGGRMMFDNQPAQYLDSINDLIGEHSA</sequence>
<protein>
    <recommendedName>
        <fullName evidence="3">Tetratricopeptide repeat protein</fullName>
    </recommendedName>
</protein>
<keyword evidence="2" id="KW-1185">Reference proteome</keyword>
<dbReference type="Proteomes" id="UP001156870">
    <property type="component" value="Unassembled WGS sequence"/>
</dbReference>
<dbReference type="RefSeq" id="WP_232595332.1">
    <property type="nucleotide sequence ID" value="NZ_BSPD01000057.1"/>
</dbReference>
<evidence type="ECO:0000313" key="2">
    <source>
        <dbReference type="Proteomes" id="UP001156870"/>
    </source>
</evidence>
<name>A0AA37T435_9GAMM</name>